<organism evidence="1 2">
    <name type="scientific">Aspergillus tamarii</name>
    <dbReference type="NCBI Taxonomy" id="41984"/>
    <lineage>
        <taxon>Eukaryota</taxon>
        <taxon>Fungi</taxon>
        <taxon>Dikarya</taxon>
        <taxon>Ascomycota</taxon>
        <taxon>Pezizomycotina</taxon>
        <taxon>Eurotiomycetes</taxon>
        <taxon>Eurotiomycetidae</taxon>
        <taxon>Eurotiales</taxon>
        <taxon>Aspergillaceae</taxon>
        <taxon>Aspergillus</taxon>
        <taxon>Aspergillus subgen. Circumdati</taxon>
    </lineage>
</organism>
<accession>A0A5N6UQZ3</accession>
<keyword evidence="2" id="KW-1185">Reference proteome</keyword>
<gene>
    <name evidence="1" type="ORF">BDV40DRAFT_202507</name>
</gene>
<dbReference type="OrthoDB" id="10315053at2759"/>
<name>A0A5N6UQZ3_ASPTM</name>
<dbReference type="EMBL" id="ML738650">
    <property type="protein sequence ID" value="KAE8160900.1"/>
    <property type="molecule type" value="Genomic_DNA"/>
</dbReference>
<sequence>MIVTQAAEALRKRSFSKCVIWSLAAVICTWSLLHRASNQLSRSSCNDCPNIRLVSASFPRISVSNDVFRLSGLSDGVDPPSSAVEIPNIRTMLKLYPQ</sequence>
<reference evidence="1 2" key="1">
    <citation type="submission" date="2019-04" db="EMBL/GenBank/DDBJ databases">
        <title>Friends and foes A comparative genomics study of 23 Aspergillus species from section Flavi.</title>
        <authorList>
            <consortium name="DOE Joint Genome Institute"/>
            <person name="Kjaerbolling I."/>
            <person name="Vesth T."/>
            <person name="Frisvad J.C."/>
            <person name="Nybo J.L."/>
            <person name="Theobald S."/>
            <person name="Kildgaard S."/>
            <person name="Isbrandt T."/>
            <person name="Kuo A."/>
            <person name="Sato A."/>
            <person name="Lyhne E.K."/>
            <person name="Kogle M.E."/>
            <person name="Wiebenga A."/>
            <person name="Kun R.S."/>
            <person name="Lubbers R.J."/>
            <person name="Makela M.R."/>
            <person name="Barry K."/>
            <person name="Chovatia M."/>
            <person name="Clum A."/>
            <person name="Daum C."/>
            <person name="Haridas S."/>
            <person name="He G."/>
            <person name="LaButti K."/>
            <person name="Lipzen A."/>
            <person name="Mondo S."/>
            <person name="Riley R."/>
            <person name="Salamov A."/>
            <person name="Simmons B.A."/>
            <person name="Magnuson J.K."/>
            <person name="Henrissat B."/>
            <person name="Mortensen U.H."/>
            <person name="Larsen T.O."/>
            <person name="Devries R.P."/>
            <person name="Grigoriev I.V."/>
            <person name="Machida M."/>
            <person name="Baker S.E."/>
            <person name="Andersen M.R."/>
        </authorList>
    </citation>
    <scope>NUCLEOTIDE SEQUENCE [LARGE SCALE GENOMIC DNA]</scope>
    <source>
        <strain evidence="1 2">CBS 117626</strain>
    </source>
</reference>
<proteinExistence type="predicted"/>
<dbReference type="AlphaFoldDB" id="A0A5N6UQZ3"/>
<protein>
    <submittedName>
        <fullName evidence="1">Uncharacterized protein</fullName>
    </submittedName>
</protein>
<evidence type="ECO:0000313" key="1">
    <source>
        <dbReference type="EMBL" id="KAE8160900.1"/>
    </source>
</evidence>
<dbReference type="Proteomes" id="UP000326950">
    <property type="component" value="Unassembled WGS sequence"/>
</dbReference>
<evidence type="ECO:0000313" key="2">
    <source>
        <dbReference type="Proteomes" id="UP000326950"/>
    </source>
</evidence>